<evidence type="ECO:0000256" key="5">
    <source>
        <dbReference type="ARBA" id="ARBA00022840"/>
    </source>
</evidence>
<keyword evidence="12" id="KW-1185">Reference proteome</keyword>
<keyword evidence="4" id="KW-0547">Nucleotide-binding</keyword>
<dbReference type="STRING" id="104452.A0A0L7LHZ9"/>
<dbReference type="SUPFAM" id="SSF101353">
    <property type="entry name" value="Putative anticodon-binding domain of alanyl-tRNA synthetase (AlaRS)"/>
    <property type="match status" value="1"/>
</dbReference>
<dbReference type="EMBL" id="JTDY01001060">
    <property type="protein sequence ID" value="KOB74994.1"/>
    <property type="molecule type" value="Genomic_DNA"/>
</dbReference>
<sequence length="538" mass="59939">MAALLQGVPTNYDTDLFQPLIRAIEKLVTKEADARLILEHEEHSYAKLRSQMVKKWKELVAKHPEVEAMGDTMNKQNSTVIPGELVFKLYDTHGFQEDIIQRIAELNKLAIDKEGFKRLLTQHKSRHKTALKEQSSDRGQLFNKAIEKLIKYGVKSTNDQHKYAFKTTDRRIIFEPLKTKLVAILNEDCEWIDFSDPCEIRTYYLVTKDTNFYCEEGGQASDTGIIRLNENVALKVDSVFKIRDFVFHKGTFDVVKDSESYIKRNSDVILAIDSDRRSNIMRNHTAVHLLNAAIRRVLPNSVVCQIGSGVSDRGLYLNLSVYGDKLTQEVVLKAQDLTHVTDSVRVSRAHGVLTVPGERYPETGLRLVAAPAPLPSKELCCGTHAPSTGLLRDFCVTLVKGAGTHTPAIHALTGDAASEARELFCRAEKLREVIHLVEPLRRKEEVSMSEALRDGRAFVVHFLRCSYLAQSEAVPRALAGAALCAPVMLLGCAGGVIVAGCRVPQRWLGCILPVFKAERVPAAPGHSPLTYAEMTGTK</sequence>
<evidence type="ECO:0000256" key="3">
    <source>
        <dbReference type="ARBA" id="ARBA00022598"/>
    </source>
</evidence>
<evidence type="ECO:0000313" key="12">
    <source>
        <dbReference type="Proteomes" id="UP000037510"/>
    </source>
</evidence>
<protein>
    <submittedName>
        <fullName evidence="11">Alanine--tRNA ligase, cytoplasmic</fullName>
    </submittedName>
</protein>
<dbReference type="Gene3D" id="3.30.980.10">
    <property type="entry name" value="Threonyl-trna Synthetase, Chain A, domain 2"/>
    <property type="match status" value="1"/>
</dbReference>
<dbReference type="InterPro" id="IPR009000">
    <property type="entry name" value="Transl_B-barrel_sf"/>
</dbReference>
<keyword evidence="9" id="KW-0472">Membrane</keyword>
<dbReference type="InterPro" id="IPR018164">
    <property type="entry name" value="Ala-tRNA-synth_IIc_N"/>
</dbReference>
<dbReference type="GO" id="GO:0000049">
    <property type="term" value="F:tRNA binding"/>
    <property type="evidence" value="ECO:0007669"/>
    <property type="project" value="UniProtKB-KW"/>
</dbReference>
<comment type="caution">
    <text evidence="11">The sequence shown here is derived from an EMBL/GenBank/DDBJ whole genome shotgun (WGS) entry which is preliminary data.</text>
</comment>
<dbReference type="Pfam" id="PF01411">
    <property type="entry name" value="tRNA-synt_2c"/>
    <property type="match status" value="1"/>
</dbReference>
<dbReference type="PANTHER" id="PTHR11777">
    <property type="entry name" value="ALANYL-TRNA SYNTHETASE"/>
    <property type="match status" value="1"/>
</dbReference>
<dbReference type="GO" id="GO:0002161">
    <property type="term" value="F:aminoacyl-tRNA deacylase activity"/>
    <property type="evidence" value="ECO:0007669"/>
    <property type="project" value="TreeGrafter"/>
</dbReference>
<evidence type="ECO:0000259" key="10">
    <source>
        <dbReference type="PROSITE" id="PS50860"/>
    </source>
</evidence>
<feature type="transmembrane region" description="Helical" evidence="9">
    <location>
        <begin position="477"/>
        <end position="499"/>
    </location>
</feature>
<dbReference type="PANTHER" id="PTHR11777:SF39">
    <property type="entry name" value="ALANINE--TRNA LIGASE, MITOCHONDRIAL"/>
    <property type="match status" value="1"/>
</dbReference>
<dbReference type="GO" id="GO:0004813">
    <property type="term" value="F:alanine-tRNA ligase activity"/>
    <property type="evidence" value="ECO:0007669"/>
    <property type="project" value="InterPro"/>
</dbReference>
<dbReference type="InterPro" id="IPR018162">
    <property type="entry name" value="Ala-tRNA-ligase_IIc_anticod-bd"/>
</dbReference>
<dbReference type="GO" id="GO:0005737">
    <property type="term" value="C:cytoplasm"/>
    <property type="evidence" value="ECO:0007669"/>
    <property type="project" value="InterPro"/>
</dbReference>
<keyword evidence="9" id="KW-0812">Transmembrane</keyword>
<keyword evidence="9" id="KW-1133">Transmembrane helix</keyword>
<evidence type="ECO:0000256" key="8">
    <source>
        <dbReference type="ARBA" id="ARBA00023146"/>
    </source>
</evidence>
<dbReference type="PROSITE" id="PS50860">
    <property type="entry name" value="AA_TRNA_LIGASE_II_ALA"/>
    <property type="match status" value="1"/>
</dbReference>
<dbReference type="Proteomes" id="UP000037510">
    <property type="component" value="Unassembled WGS sequence"/>
</dbReference>
<dbReference type="GO" id="GO:0006419">
    <property type="term" value="P:alanyl-tRNA aminoacylation"/>
    <property type="evidence" value="ECO:0007669"/>
    <property type="project" value="InterPro"/>
</dbReference>
<evidence type="ECO:0000256" key="2">
    <source>
        <dbReference type="ARBA" id="ARBA00022555"/>
    </source>
</evidence>
<keyword evidence="7" id="KW-0648">Protein biosynthesis</keyword>
<feature type="domain" description="Alanyl-transfer RNA synthetases family profile" evidence="10">
    <location>
        <begin position="37"/>
        <end position="423"/>
    </location>
</feature>
<accession>A0A0L7LHZ9</accession>
<dbReference type="SUPFAM" id="SSF50447">
    <property type="entry name" value="Translation proteins"/>
    <property type="match status" value="1"/>
</dbReference>
<organism evidence="11 12">
    <name type="scientific">Operophtera brumata</name>
    <name type="common">Winter moth</name>
    <name type="synonym">Phalaena brumata</name>
    <dbReference type="NCBI Taxonomy" id="104452"/>
    <lineage>
        <taxon>Eukaryota</taxon>
        <taxon>Metazoa</taxon>
        <taxon>Ecdysozoa</taxon>
        <taxon>Arthropoda</taxon>
        <taxon>Hexapoda</taxon>
        <taxon>Insecta</taxon>
        <taxon>Pterygota</taxon>
        <taxon>Neoptera</taxon>
        <taxon>Endopterygota</taxon>
        <taxon>Lepidoptera</taxon>
        <taxon>Glossata</taxon>
        <taxon>Ditrysia</taxon>
        <taxon>Geometroidea</taxon>
        <taxon>Geometridae</taxon>
        <taxon>Larentiinae</taxon>
        <taxon>Operophtera</taxon>
    </lineage>
</organism>
<keyword evidence="6" id="KW-0694">RNA-binding</keyword>
<feature type="non-terminal residue" evidence="11">
    <location>
        <position position="538"/>
    </location>
</feature>
<name>A0A0L7LHZ9_OPEBR</name>
<proteinExistence type="inferred from homology"/>
<keyword evidence="2" id="KW-0820">tRNA-binding</keyword>
<dbReference type="AlphaFoldDB" id="A0A0L7LHZ9"/>
<evidence type="ECO:0000256" key="4">
    <source>
        <dbReference type="ARBA" id="ARBA00022741"/>
    </source>
</evidence>
<dbReference type="Gene3D" id="2.40.30.130">
    <property type="match status" value="1"/>
</dbReference>
<comment type="similarity">
    <text evidence="1">Belongs to the class-II aminoacyl-tRNA synthetase family.</text>
</comment>
<dbReference type="SUPFAM" id="SSF55186">
    <property type="entry name" value="ThrRS/AlaRS common domain"/>
    <property type="match status" value="1"/>
</dbReference>
<evidence type="ECO:0000313" key="11">
    <source>
        <dbReference type="EMBL" id="KOB74994.1"/>
    </source>
</evidence>
<evidence type="ECO:0000256" key="6">
    <source>
        <dbReference type="ARBA" id="ARBA00022884"/>
    </source>
</evidence>
<dbReference type="InterPro" id="IPR018165">
    <property type="entry name" value="Ala-tRNA-synth_IIc_core"/>
</dbReference>
<evidence type="ECO:0000256" key="1">
    <source>
        <dbReference type="ARBA" id="ARBA00008226"/>
    </source>
</evidence>
<keyword evidence="3 11" id="KW-0436">Ligase</keyword>
<dbReference type="InterPro" id="IPR050058">
    <property type="entry name" value="Ala-tRNA_ligase"/>
</dbReference>
<keyword evidence="8" id="KW-0030">Aminoacyl-tRNA synthetase</keyword>
<dbReference type="InterPro" id="IPR018163">
    <property type="entry name" value="Thr/Ala-tRNA-synth_IIc_edit"/>
</dbReference>
<evidence type="ECO:0000256" key="9">
    <source>
        <dbReference type="SAM" id="Phobius"/>
    </source>
</evidence>
<evidence type="ECO:0000256" key="7">
    <source>
        <dbReference type="ARBA" id="ARBA00022917"/>
    </source>
</evidence>
<dbReference type="GO" id="GO:0005524">
    <property type="term" value="F:ATP binding"/>
    <property type="evidence" value="ECO:0007669"/>
    <property type="project" value="UniProtKB-KW"/>
</dbReference>
<gene>
    <name evidence="11" type="ORF">OBRU01_08428</name>
</gene>
<reference evidence="11 12" key="1">
    <citation type="journal article" date="2015" name="Genome Biol. Evol.">
        <title>The genome of winter moth (Operophtera brumata) provides a genomic perspective on sexual dimorphism and phenology.</title>
        <authorList>
            <person name="Derks M.F."/>
            <person name="Smit S."/>
            <person name="Salis L."/>
            <person name="Schijlen E."/>
            <person name="Bossers A."/>
            <person name="Mateman C."/>
            <person name="Pijl A.S."/>
            <person name="de Ridder D."/>
            <person name="Groenen M.A."/>
            <person name="Visser M.E."/>
            <person name="Megens H.J."/>
        </authorList>
    </citation>
    <scope>NUCLEOTIDE SEQUENCE [LARGE SCALE GENOMIC DNA]</scope>
    <source>
        <strain evidence="11">WM2013NL</strain>
        <tissue evidence="11">Head and thorax</tissue>
    </source>
</reference>
<keyword evidence="5" id="KW-0067">ATP-binding</keyword>